<proteinExistence type="predicted"/>
<gene>
    <name evidence="1" type="ORF">LOY88_004250</name>
</gene>
<organism evidence="1">
    <name type="scientific">Ophidiomyces ophidiicola</name>
    <dbReference type="NCBI Taxonomy" id="1387563"/>
    <lineage>
        <taxon>Eukaryota</taxon>
        <taxon>Fungi</taxon>
        <taxon>Dikarya</taxon>
        <taxon>Ascomycota</taxon>
        <taxon>Pezizomycotina</taxon>
        <taxon>Eurotiomycetes</taxon>
        <taxon>Eurotiomycetidae</taxon>
        <taxon>Onygenales</taxon>
        <taxon>Onygenaceae</taxon>
        <taxon>Ophidiomyces</taxon>
    </lineage>
</organism>
<reference evidence="1" key="1">
    <citation type="journal article" date="2022" name="bioRxiv">
        <title>Population genetic analysis of Ophidiomyces ophidiicola, the causative agent of snake fungal disease, indicates recent introductions to the USA.</title>
        <authorList>
            <person name="Ladner J.T."/>
            <person name="Palmer J.M."/>
            <person name="Ettinger C.L."/>
            <person name="Stajich J.E."/>
            <person name="Farrell T.M."/>
            <person name="Glorioso B.M."/>
            <person name="Lawson B."/>
            <person name="Price S.J."/>
            <person name="Stengle A.G."/>
            <person name="Grear D.A."/>
            <person name="Lorch J.M."/>
        </authorList>
    </citation>
    <scope>NUCLEOTIDE SEQUENCE</scope>
    <source>
        <strain evidence="1">NWHC 24266-5</strain>
    </source>
</reference>
<evidence type="ECO:0000313" key="1">
    <source>
        <dbReference type="EMBL" id="KAI2385165.1"/>
    </source>
</evidence>
<comment type="caution">
    <text evidence="1">The sequence shown here is derived from an EMBL/GenBank/DDBJ whole genome shotgun (WGS) entry which is preliminary data.</text>
</comment>
<protein>
    <submittedName>
        <fullName evidence="1">Uncharacterized protein</fullName>
    </submittedName>
</protein>
<dbReference type="EMBL" id="JALBCA010000062">
    <property type="protein sequence ID" value="KAI2385165.1"/>
    <property type="molecule type" value="Genomic_DNA"/>
</dbReference>
<accession>A0ACB8UU74</accession>
<sequence length="156" mass="17226">MADSKPGPFRWTLRFKNHNITILLLISPAEPFENVKSKLLDALRVRGIQEINGVQVPESASEVELGIPLDRNNLEKGWVRLKSAAEQKEEKQDPSSAAKKNIVVDDTPQGANLRDSQAVAFRFRAANNEGDAAGGAEMDVNDEAWDVVVPTFEDDE</sequence>
<name>A0ACB8UU74_9EURO</name>